<dbReference type="EC" id="5.6.2.4" evidence="7"/>
<proteinExistence type="inferred from homology"/>
<comment type="similarity">
    <text evidence="1">Belongs to the helicase family. RecQ subfamily.</text>
</comment>
<dbReference type="Pfam" id="PF00270">
    <property type="entry name" value="DEAD"/>
    <property type="match status" value="1"/>
</dbReference>
<accession>A0A5B0MR17</accession>
<dbReference type="EMBL" id="VDEP01000446">
    <property type="protein sequence ID" value="KAA1078873.1"/>
    <property type="molecule type" value="Genomic_DNA"/>
</dbReference>
<evidence type="ECO:0000313" key="12">
    <source>
        <dbReference type="EMBL" id="KAA1078873.1"/>
    </source>
</evidence>
<keyword evidence="12" id="KW-0347">Helicase</keyword>
<keyword evidence="3" id="KW-0067">ATP-binding</keyword>
<evidence type="ECO:0000259" key="10">
    <source>
        <dbReference type="PROSITE" id="PS51194"/>
    </source>
</evidence>
<keyword evidence="5" id="KW-0413">Isomerase</keyword>
<feature type="compositionally biased region" description="Basic and acidic residues" evidence="8">
    <location>
        <begin position="661"/>
        <end position="692"/>
    </location>
</feature>
<dbReference type="Proteomes" id="UP000324748">
    <property type="component" value="Unassembled WGS sequence"/>
</dbReference>
<comment type="catalytic activity">
    <reaction evidence="6">
        <text>Couples ATP hydrolysis with the unwinding of duplex DNA by translocating in the 3'-5' direction.</text>
        <dbReference type="EC" id="5.6.2.4"/>
    </reaction>
</comment>
<dbReference type="Proteomes" id="UP000325313">
    <property type="component" value="Unassembled WGS sequence"/>
</dbReference>
<dbReference type="SUPFAM" id="SSF52540">
    <property type="entry name" value="P-loop containing nucleoside triphosphate hydrolases"/>
    <property type="match status" value="1"/>
</dbReference>
<evidence type="ECO:0000313" key="13">
    <source>
        <dbReference type="Proteomes" id="UP000324748"/>
    </source>
</evidence>
<dbReference type="InterPro" id="IPR027417">
    <property type="entry name" value="P-loop_NTPase"/>
</dbReference>
<evidence type="ECO:0000256" key="7">
    <source>
        <dbReference type="ARBA" id="ARBA00034808"/>
    </source>
</evidence>
<dbReference type="InterPro" id="IPR011545">
    <property type="entry name" value="DEAD/DEAH_box_helicase_dom"/>
</dbReference>
<dbReference type="AlphaFoldDB" id="A0A5B0MR17"/>
<dbReference type="GO" id="GO:0009378">
    <property type="term" value="F:four-way junction helicase activity"/>
    <property type="evidence" value="ECO:0007669"/>
    <property type="project" value="TreeGrafter"/>
</dbReference>
<dbReference type="GO" id="GO:0005737">
    <property type="term" value="C:cytoplasm"/>
    <property type="evidence" value="ECO:0007669"/>
    <property type="project" value="TreeGrafter"/>
</dbReference>
<comment type="caution">
    <text evidence="12">The sequence shown here is derived from an EMBL/GenBank/DDBJ whole genome shotgun (WGS) entry which is preliminary data.</text>
</comment>
<evidence type="ECO:0000313" key="14">
    <source>
        <dbReference type="Proteomes" id="UP000325313"/>
    </source>
</evidence>
<dbReference type="PANTHER" id="PTHR13710:SF105">
    <property type="entry name" value="ATP-DEPENDENT DNA HELICASE Q1"/>
    <property type="match status" value="1"/>
</dbReference>
<organism evidence="12 14">
    <name type="scientific">Puccinia graminis f. sp. tritici</name>
    <dbReference type="NCBI Taxonomy" id="56615"/>
    <lineage>
        <taxon>Eukaryota</taxon>
        <taxon>Fungi</taxon>
        <taxon>Dikarya</taxon>
        <taxon>Basidiomycota</taxon>
        <taxon>Pucciniomycotina</taxon>
        <taxon>Pucciniomycetes</taxon>
        <taxon>Pucciniales</taxon>
        <taxon>Pucciniaceae</taxon>
        <taxon>Puccinia</taxon>
    </lineage>
</organism>
<name>A0A5B0MR17_PUCGR</name>
<dbReference type="PANTHER" id="PTHR13710">
    <property type="entry name" value="DNA HELICASE RECQ FAMILY MEMBER"/>
    <property type="match status" value="1"/>
</dbReference>
<evidence type="ECO:0000256" key="8">
    <source>
        <dbReference type="SAM" id="MobiDB-lite"/>
    </source>
</evidence>
<dbReference type="GO" id="GO:0043138">
    <property type="term" value="F:3'-5' DNA helicase activity"/>
    <property type="evidence" value="ECO:0007669"/>
    <property type="project" value="UniProtKB-EC"/>
</dbReference>
<evidence type="ECO:0000256" key="3">
    <source>
        <dbReference type="ARBA" id="ARBA00022840"/>
    </source>
</evidence>
<evidence type="ECO:0000256" key="2">
    <source>
        <dbReference type="ARBA" id="ARBA00022741"/>
    </source>
</evidence>
<protein>
    <recommendedName>
        <fullName evidence="7">DNA 3'-5' helicase</fullName>
        <ecNumber evidence="7">5.6.2.4</ecNumber>
    </recommendedName>
</protein>
<dbReference type="Pfam" id="PF00271">
    <property type="entry name" value="Helicase_C"/>
    <property type="match status" value="1"/>
</dbReference>
<evidence type="ECO:0000256" key="5">
    <source>
        <dbReference type="ARBA" id="ARBA00023235"/>
    </source>
</evidence>
<dbReference type="GO" id="GO:0000724">
    <property type="term" value="P:double-strand break repair via homologous recombination"/>
    <property type="evidence" value="ECO:0007669"/>
    <property type="project" value="TreeGrafter"/>
</dbReference>
<dbReference type="EMBL" id="VSWC01000145">
    <property type="protein sequence ID" value="KAA1076898.1"/>
    <property type="molecule type" value="Genomic_DNA"/>
</dbReference>
<keyword evidence="4" id="KW-0238">DNA-binding</keyword>
<sequence length="724" mass="82443">MPRKKAKKKSDKVTLAQKLTELNDIELEKTIAEDARPCYPSDQPSKPKQIEAVMNLVRLKNTFVMAGTGFGKSRIPEMYVHLFAKTNKPVVIVLNPLDALGDNQVQEKIAQGFTAINLKKMNFNETIAGQILKAHYNFIYLSPEILLNNQMFTDVYHNPKFQDHLVLTVVDESHMIYSWGLVANKKAKKSSAHKRHQDRSIFRPSYGDIGRALMATQNTPILMLSATCRPLAITEILKSLRIPEENMHFVRAELTRPEIRILRFPMECSLKSTRDLRLMFGAEEDLANAKLPPTLIYSGTRNATLQVMKVVNQARGIENGHEDADSTLIRRYHACTGDMDKEDTIGGYEQGEFPMISCTMALGLGQNWKRVRRVVHMGRGDPSSICQMMGRCGRDGKPGLAILFMEPKRRFGLNTIEAISKGDKQTDDVRMDSLALTPVCLRIAFSVDNLYGYIPMDRDDANYLREEIRELDEGFAVCKCSNCAPEEAKMLRNNMRIIDNDNIESSLDHPELLIDPNSDQLIKQKRTRQAKKKTCVQNPVIAQFAVTLVENFNAFFKDTYGKARSFLPEELFGCLEANTIADNLDQINNEHDLVKFIGDMVDGELQMLYNCVINFREGTEFKNYNRERENYSDNIDNEIQRIKGIPEANRLAKQQSSSQQKEPKRIETEERKRKREVEKTAKDEHLAKEKEAKARRWLEASAFIESRKEFYGTGSHRAGGSGPT</sequence>
<reference evidence="13 14" key="1">
    <citation type="submission" date="2019-05" db="EMBL/GenBank/DDBJ databases">
        <title>Emergence of the Ug99 lineage of the wheat stem rust pathogen through somatic hybridization.</title>
        <authorList>
            <person name="Li F."/>
            <person name="Upadhyaya N.M."/>
            <person name="Sperschneider J."/>
            <person name="Matny O."/>
            <person name="Nguyen-Phuc H."/>
            <person name="Mago R."/>
            <person name="Raley C."/>
            <person name="Miller M.E."/>
            <person name="Silverstein K.A.T."/>
            <person name="Henningsen E."/>
            <person name="Hirsch C.D."/>
            <person name="Visser B."/>
            <person name="Pretorius Z.A."/>
            <person name="Steffenson B.J."/>
            <person name="Schwessinger B."/>
            <person name="Dodds P.N."/>
            <person name="Figueroa M."/>
        </authorList>
    </citation>
    <scope>NUCLEOTIDE SEQUENCE [LARGE SCALE GENOMIC DNA]</scope>
    <source>
        <strain evidence="11">21-0</strain>
        <strain evidence="12 14">Ug99</strain>
    </source>
</reference>
<dbReference type="InterPro" id="IPR014001">
    <property type="entry name" value="Helicase_ATP-bd"/>
</dbReference>
<keyword evidence="2" id="KW-0547">Nucleotide-binding</keyword>
<dbReference type="PROSITE" id="PS51192">
    <property type="entry name" value="HELICASE_ATP_BIND_1"/>
    <property type="match status" value="1"/>
</dbReference>
<gene>
    <name evidence="12" type="primary">SGS1_58</name>
    <name evidence="11" type="synonym">SGS1_77</name>
    <name evidence="11" type="ORF">PGT21_023338</name>
    <name evidence="12" type="ORF">PGTUg99_012974</name>
</gene>
<evidence type="ECO:0000313" key="11">
    <source>
        <dbReference type="EMBL" id="KAA1076898.1"/>
    </source>
</evidence>
<evidence type="ECO:0000259" key="9">
    <source>
        <dbReference type="PROSITE" id="PS51192"/>
    </source>
</evidence>
<dbReference type="GO" id="GO:0003677">
    <property type="term" value="F:DNA binding"/>
    <property type="evidence" value="ECO:0007669"/>
    <property type="project" value="UniProtKB-KW"/>
</dbReference>
<keyword evidence="12" id="KW-0378">Hydrolase</keyword>
<dbReference type="Gene3D" id="3.40.50.300">
    <property type="entry name" value="P-loop containing nucleotide triphosphate hydrolases"/>
    <property type="match status" value="2"/>
</dbReference>
<dbReference type="GO" id="GO:0005524">
    <property type="term" value="F:ATP binding"/>
    <property type="evidence" value="ECO:0007669"/>
    <property type="project" value="UniProtKB-KW"/>
</dbReference>
<feature type="region of interest" description="Disordered" evidence="8">
    <location>
        <begin position="650"/>
        <end position="692"/>
    </location>
</feature>
<feature type="domain" description="Helicase ATP-binding" evidence="9">
    <location>
        <begin position="53"/>
        <end position="246"/>
    </location>
</feature>
<dbReference type="InterPro" id="IPR001650">
    <property type="entry name" value="Helicase_C-like"/>
</dbReference>
<dbReference type="PROSITE" id="PS51194">
    <property type="entry name" value="HELICASE_CTER"/>
    <property type="match status" value="1"/>
</dbReference>
<dbReference type="GO" id="GO:0005694">
    <property type="term" value="C:chromosome"/>
    <property type="evidence" value="ECO:0007669"/>
    <property type="project" value="TreeGrafter"/>
</dbReference>
<keyword evidence="13" id="KW-1185">Reference proteome</keyword>
<evidence type="ECO:0000256" key="6">
    <source>
        <dbReference type="ARBA" id="ARBA00034617"/>
    </source>
</evidence>
<feature type="domain" description="Helicase C-terminal" evidence="10">
    <location>
        <begin position="281"/>
        <end position="435"/>
    </location>
</feature>
<evidence type="ECO:0000256" key="4">
    <source>
        <dbReference type="ARBA" id="ARBA00023125"/>
    </source>
</evidence>
<dbReference type="OrthoDB" id="2499463at2759"/>
<evidence type="ECO:0000256" key="1">
    <source>
        <dbReference type="ARBA" id="ARBA00005446"/>
    </source>
</evidence>